<feature type="signal peptide" evidence="1">
    <location>
        <begin position="1"/>
        <end position="17"/>
    </location>
</feature>
<dbReference type="EMBL" id="JAYMYQ010000010">
    <property type="protein sequence ID" value="KAK7308286.1"/>
    <property type="molecule type" value="Genomic_DNA"/>
</dbReference>
<name>A0AAN9PRX7_CANGL</name>
<gene>
    <name evidence="2" type="ORF">VNO77_41888</name>
</gene>
<organism evidence="2 3">
    <name type="scientific">Canavalia gladiata</name>
    <name type="common">Sword bean</name>
    <name type="synonym">Dolichos gladiatus</name>
    <dbReference type="NCBI Taxonomy" id="3824"/>
    <lineage>
        <taxon>Eukaryota</taxon>
        <taxon>Viridiplantae</taxon>
        <taxon>Streptophyta</taxon>
        <taxon>Embryophyta</taxon>
        <taxon>Tracheophyta</taxon>
        <taxon>Spermatophyta</taxon>
        <taxon>Magnoliopsida</taxon>
        <taxon>eudicotyledons</taxon>
        <taxon>Gunneridae</taxon>
        <taxon>Pentapetalae</taxon>
        <taxon>rosids</taxon>
        <taxon>fabids</taxon>
        <taxon>Fabales</taxon>
        <taxon>Fabaceae</taxon>
        <taxon>Papilionoideae</taxon>
        <taxon>50 kb inversion clade</taxon>
        <taxon>NPAAA clade</taxon>
        <taxon>indigoferoid/millettioid clade</taxon>
        <taxon>Phaseoleae</taxon>
        <taxon>Canavalia</taxon>
    </lineage>
</organism>
<accession>A0AAN9PRX7</accession>
<protein>
    <recommendedName>
        <fullName evidence="4">Secreted protein</fullName>
    </recommendedName>
</protein>
<evidence type="ECO:0000313" key="2">
    <source>
        <dbReference type="EMBL" id="KAK7308286.1"/>
    </source>
</evidence>
<reference evidence="2 3" key="1">
    <citation type="submission" date="2024-01" db="EMBL/GenBank/DDBJ databases">
        <title>The genomes of 5 underutilized Papilionoideae crops provide insights into root nodulation and disease resistanc.</title>
        <authorList>
            <person name="Jiang F."/>
        </authorList>
    </citation>
    <scope>NUCLEOTIDE SEQUENCE [LARGE SCALE GENOMIC DNA]</scope>
    <source>
        <strain evidence="2">LVBAO_FW01</strain>
        <tissue evidence="2">Leaves</tissue>
    </source>
</reference>
<keyword evidence="3" id="KW-1185">Reference proteome</keyword>
<evidence type="ECO:0000256" key="1">
    <source>
        <dbReference type="SAM" id="SignalP"/>
    </source>
</evidence>
<comment type="caution">
    <text evidence="2">The sequence shown here is derived from an EMBL/GenBank/DDBJ whole genome shotgun (WGS) entry which is preliminary data.</text>
</comment>
<sequence>MWLVQLVLPWRLWEWLARLRRLGSPHLDLLATLWVSSFGENNLSGDRTPATEDPTTLCNHLANPSLVQLAFQI</sequence>
<keyword evidence="1" id="KW-0732">Signal</keyword>
<evidence type="ECO:0008006" key="4">
    <source>
        <dbReference type="Google" id="ProtNLM"/>
    </source>
</evidence>
<dbReference type="AlphaFoldDB" id="A0AAN9PRX7"/>
<feature type="chain" id="PRO_5042927956" description="Secreted protein" evidence="1">
    <location>
        <begin position="18"/>
        <end position="73"/>
    </location>
</feature>
<proteinExistence type="predicted"/>
<evidence type="ECO:0000313" key="3">
    <source>
        <dbReference type="Proteomes" id="UP001367508"/>
    </source>
</evidence>
<dbReference type="Proteomes" id="UP001367508">
    <property type="component" value="Unassembled WGS sequence"/>
</dbReference>